<sequence>MKLFYMLSLYSHTMPLFLRTKAKEIRINNNYFNKNYY</sequence>
<dbReference type="EMBL" id="FNFO01000003">
    <property type="protein sequence ID" value="SDK76136.1"/>
    <property type="molecule type" value="Genomic_DNA"/>
</dbReference>
<name>A0A1G9EJ28_9BACT</name>
<gene>
    <name evidence="1" type="ORF">SAMN05421823_103491</name>
</gene>
<accession>A0A1G9EJ28</accession>
<evidence type="ECO:0000313" key="1">
    <source>
        <dbReference type="EMBL" id="SDK76136.1"/>
    </source>
</evidence>
<protein>
    <submittedName>
        <fullName evidence="1">Uncharacterized protein</fullName>
    </submittedName>
</protein>
<proteinExistence type="predicted"/>
<dbReference type="STRING" id="1075417.SAMN05421823_103491"/>
<reference evidence="1 2" key="1">
    <citation type="submission" date="2016-10" db="EMBL/GenBank/DDBJ databases">
        <authorList>
            <person name="de Groot N.N."/>
        </authorList>
    </citation>
    <scope>NUCLEOTIDE SEQUENCE [LARGE SCALE GENOMIC DNA]</scope>
    <source>
        <strain evidence="1 2">DSM 25186</strain>
    </source>
</reference>
<dbReference type="AlphaFoldDB" id="A0A1G9EJ28"/>
<keyword evidence="2" id="KW-1185">Reference proteome</keyword>
<evidence type="ECO:0000313" key="2">
    <source>
        <dbReference type="Proteomes" id="UP000198510"/>
    </source>
</evidence>
<dbReference type="Proteomes" id="UP000198510">
    <property type="component" value="Unassembled WGS sequence"/>
</dbReference>
<organism evidence="1 2">
    <name type="scientific">Catalinimonas alkaloidigena</name>
    <dbReference type="NCBI Taxonomy" id="1075417"/>
    <lineage>
        <taxon>Bacteria</taxon>
        <taxon>Pseudomonadati</taxon>
        <taxon>Bacteroidota</taxon>
        <taxon>Cytophagia</taxon>
        <taxon>Cytophagales</taxon>
        <taxon>Catalimonadaceae</taxon>
        <taxon>Catalinimonas</taxon>
    </lineage>
</organism>